<dbReference type="EMBL" id="FTOV01000010">
    <property type="protein sequence ID" value="SIT20603.1"/>
    <property type="molecule type" value="Genomic_DNA"/>
</dbReference>
<dbReference type="RefSeq" id="WP_139326193.1">
    <property type="nucleotide sequence ID" value="NZ_FTOV01000010.1"/>
</dbReference>
<keyword evidence="1" id="KW-0732">Signal</keyword>
<gene>
    <name evidence="2" type="ORF">SAMN05421785_110146</name>
</gene>
<evidence type="ECO:0000256" key="1">
    <source>
        <dbReference type="SAM" id="SignalP"/>
    </source>
</evidence>
<sequence length="271" mass="28543">MRNKLFQVTKILPFILIPLSSYAQVGVNTANPQTTFHVDGNKDNAASGTPTTTQQANDFAITNSGNVGISTINPSEKLDVATGNVRVRAINSNTGVPGTDKYVVADGNGVLKTINFTTTDLFHARLSADQNANSGVIATLLFAAPLVTSTYYSYNSTTGTLTFNQAGNYIVTFQASFGNVTAGTQLVLGVRPVPDNNYLARGSHYAGADTPTLTATVRIGELMNYTTMLIVPSAGYQVRFTAAPNQNCTVLASETGSTGSGNVTNITIQKI</sequence>
<name>A0A1N7QCL0_9FLAO</name>
<dbReference type="AlphaFoldDB" id="A0A1N7QCL0"/>
<feature type="signal peptide" evidence="1">
    <location>
        <begin position="1"/>
        <end position="23"/>
    </location>
</feature>
<dbReference type="OrthoDB" id="1247601at2"/>
<evidence type="ECO:0000313" key="2">
    <source>
        <dbReference type="EMBL" id="SIT20603.1"/>
    </source>
</evidence>
<reference evidence="2 3" key="1">
    <citation type="submission" date="2017-01" db="EMBL/GenBank/DDBJ databases">
        <authorList>
            <person name="Mah S.A."/>
            <person name="Swanson W.J."/>
            <person name="Moy G.W."/>
            <person name="Vacquier V.D."/>
        </authorList>
    </citation>
    <scope>NUCLEOTIDE SEQUENCE [LARGE SCALE GENOMIC DNA]</scope>
    <source>
        <strain evidence="2 3">DSM 18014</strain>
    </source>
</reference>
<evidence type="ECO:0000313" key="3">
    <source>
        <dbReference type="Proteomes" id="UP000185781"/>
    </source>
</evidence>
<evidence type="ECO:0008006" key="4">
    <source>
        <dbReference type="Google" id="ProtNLM"/>
    </source>
</evidence>
<protein>
    <recommendedName>
        <fullName evidence="4">C1q domain-containing protein</fullName>
    </recommendedName>
</protein>
<organism evidence="2 3">
    <name type="scientific">Chryseobacterium gambrini</name>
    <dbReference type="NCBI Taxonomy" id="373672"/>
    <lineage>
        <taxon>Bacteria</taxon>
        <taxon>Pseudomonadati</taxon>
        <taxon>Bacteroidota</taxon>
        <taxon>Flavobacteriia</taxon>
        <taxon>Flavobacteriales</taxon>
        <taxon>Weeksellaceae</taxon>
        <taxon>Chryseobacterium group</taxon>
        <taxon>Chryseobacterium</taxon>
    </lineage>
</organism>
<dbReference type="Proteomes" id="UP000185781">
    <property type="component" value="Unassembled WGS sequence"/>
</dbReference>
<proteinExistence type="predicted"/>
<feature type="chain" id="PRO_5012817397" description="C1q domain-containing protein" evidence="1">
    <location>
        <begin position="24"/>
        <end position="271"/>
    </location>
</feature>
<dbReference type="STRING" id="373672.SAMN05421785_110146"/>
<accession>A0A1N7QCL0</accession>